<dbReference type="Proteomes" id="UP001626593">
    <property type="component" value="Chromosome"/>
</dbReference>
<keyword evidence="6" id="KW-0238">DNA-binding</keyword>
<keyword evidence="10" id="KW-1185">Reference proteome</keyword>
<dbReference type="PANTHER" id="PTHR13604">
    <property type="entry name" value="DC12-RELATED"/>
    <property type="match status" value="1"/>
</dbReference>
<evidence type="ECO:0000313" key="10">
    <source>
        <dbReference type="Proteomes" id="UP001626593"/>
    </source>
</evidence>
<keyword evidence="7" id="KW-0456">Lyase</keyword>
<proteinExistence type="inferred from homology"/>
<sequence length="193" mass="21747">MAIKHLPEGSPMCGRYALYGPVSRIREQFDAKVDELEFEARYNAAPSQWLPVIRQRSDGERVVHLLRWGLVPSWAKDEAIGNRLFNAGAETVADKPSFGAAYRKRRCIVPVNGFYEWKAVDGGRDPYYIHATDEQLLGLAGLWEHWHRPDDGARIDTTHHPDHRCEYAHEAAARTHAGDSRAGYVCGVAGPQR</sequence>
<evidence type="ECO:0000256" key="6">
    <source>
        <dbReference type="ARBA" id="ARBA00023125"/>
    </source>
</evidence>
<gene>
    <name evidence="9" type="ORF">U5817_08115</name>
</gene>
<dbReference type="EC" id="3.4.-.-" evidence="8"/>
<evidence type="ECO:0000256" key="3">
    <source>
        <dbReference type="ARBA" id="ARBA00022763"/>
    </source>
</evidence>
<keyword evidence="5" id="KW-0190">Covalent protein-DNA linkage</keyword>
<accession>A0ABZ1ARB4</accession>
<dbReference type="InterPro" id="IPR003738">
    <property type="entry name" value="SRAP"/>
</dbReference>
<evidence type="ECO:0000256" key="2">
    <source>
        <dbReference type="ARBA" id="ARBA00022670"/>
    </source>
</evidence>
<keyword evidence="3" id="KW-0227">DNA damage</keyword>
<evidence type="ECO:0000256" key="1">
    <source>
        <dbReference type="ARBA" id="ARBA00008136"/>
    </source>
</evidence>
<evidence type="ECO:0000256" key="5">
    <source>
        <dbReference type="ARBA" id="ARBA00023124"/>
    </source>
</evidence>
<comment type="similarity">
    <text evidence="1 8">Belongs to the SOS response-associated peptidase family.</text>
</comment>
<dbReference type="PANTHER" id="PTHR13604:SF0">
    <property type="entry name" value="ABASIC SITE PROCESSING PROTEIN HMCES"/>
    <property type="match status" value="1"/>
</dbReference>
<evidence type="ECO:0000256" key="4">
    <source>
        <dbReference type="ARBA" id="ARBA00022801"/>
    </source>
</evidence>
<dbReference type="RefSeq" id="WP_407280339.1">
    <property type="nucleotide sequence ID" value="NZ_CP141259.1"/>
</dbReference>
<name>A0ABZ1ARB4_AROEV</name>
<organism evidence="9 10">
    <name type="scientific">Aromatoleum evansii</name>
    <name type="common">Azoarcus evansii</name>
    <dbReference type="NCBI Taxonomy" id="59406"/>
    <lineage>
        <taxon>Bacteria</taxon>
        <taxon>Pseudomonadati</taxon>
        <taxon>Pseudomonadota</taxon>
        <taxon>Betaproteobacteria</taxon>
        <taxon>Rhodocyclales</taxon>
        <taxon>Rhodocyclaceae</taxon>
        <taxon>Aromatoleum</taxon>
    </lineage>
</organism>
<evidence type="ECO:0000256" key="8">
    <source>
        <dbReference type="RuleBase" id="RU364100"/>
    </source>
</evidence>
<evidence type="ECO:0000256" key="7">
    <source>
        <dbReference type="ARBA" id="ARBA00023239"/>
    </source>
</evidence>
<reference evidence="9 10" key="1">
    <citation type="submission" date="2023-12" db="EMBL/GenBank/DDBJ databases">
        <title>A. evansii MAY27, complete genome.</title>
        <authorList>
            <person name="Wang Y."/>
        </authorList>
    </citation>
    <scope>NUCLEOTIDE SEQUENCE [LARGE SCALE GENOMIC DNA]</scope>
    <source>
        <strain evidence="9 10">MAY27</strain>
    </source>
</reference>
<evidence type="ECO:0000313" key="9">
    <source>
        <dbReference type="EMBL" id="WRL47990.1"/>
    </source>
</evidence>
<dbReference type="SUPFAM" id="SSF143081">
    <property type="entry name" value="BB1717-like"/>
    <property type="match status" value="1"/>
</dbReference>
<dbReference type="InterPro" id="IPR036590">
    <property type="entry name" value="SRAP-like"/>
</dbReference>
<protein>
    <recommendedName>
        <fullName evidence="8">Abasic site processing protein</fullName>
        <ecNumber evidence="8">3.4.-.-</ecNumber>
    </recommendedName>
</protein>
<dbReference type="Gene3D" id="3.90.1680.10">
    <property type="entry name" value="SOS response associated peptidase-like"/>
    <property type="match status" value="1"/>
</dbReference>
<keyword evidence="2 8" id="KW-0645">Protease</keyword>
<dbReference type="Pfam" id="PF02586">
    <property type="entry name" value="SRAP"/>
    <property type="match status" value="1"/>
</dbReference>
<dbReference type="EMBL" id="CP141259">
    <property type="protein sequence ID" value="WRL47990.1"/>
    <property type="molecule type" value="Genomic_DNA"/>
</dbReference>
<keyword evidence="4 8" id="KW-0378">Hydrolase</keyword>